<dbReference type="Proteomes" id="UP000265515">
    <property type="component" value="Unassembled WGS sequence"/>
</dbReference>
<gene>
    <name evidence="10" type="ORF">CBR_g54854</name>
</gene>
<evidence type="ECO:0000256" key="5">
    <source>
        <dbReference type="ARBA" id="ARBA00022723"/>
    </source>
</evidence>
<keyword evidence="8" id="KW-0812">Transmembrane</keyword>
<accession>A0A388JPP6</accession>
<keyword evidence="11" id="KW-1185">Reference proteome</keyword>
<dbReference type="InterPro" id="IPR027806">
    <property type="entry name" value="HARBI1_dom"/>
</dbReference>
<evidence type="ECO:0000256" key="7">
    <source>
        <dbReference type="ARBA" id="ARBA00023242"/>
    </source>
</evidence>
<evidence type="ECO:0000256" key="8">
    <source>
        <dbReference type="SAM" id="Phobius"/>
    </source>
</evidence>
<dbReference type="Pfam" id="PF13359">
    <property type="entry name" value="DDE_Tnp_4"/>
    <property type="match status" value="1"/>
</dbReference>
<feature type="domain" description="DDE Tnp4" evidence="9">
    <location>
        <begin position="224"/>
        <end position="389"/>
    </location>
</feature>
<proteinExistence type="inferred from homology"/>
<comment type="similarity">
    <text evidence="3">Belongs to the HARBI1 family.</text>
</comment>
<evidence type="ECO:0000313" key="11">
    <source>
        <dbReference type="Proteomes" id="UP000265515"/>
    </source>
</evidence>
<comment type="subcellular location">
    <subcellularLocation>
        <location evidence="2">Nucleus</location>
    </subcellularLocation>
</comment>
<dbReference type="GO" id="GO:0004518">
    <property type="term" value="F:nuclease activity"/>
    <property type="evidence" value="ECO:0007669"/>
    <property type="project" value="UniProtKB-KW"/>
</dbReference>
<comment type="caution">
    <text evidence="10">The sequence shown here is derived from an EMBL/GenBank/DDBJ whole genome shotgun (WGS) entry which is preliminary data.</text>
</comment>
<evidence type="ECO:0000256" key="4">
    <source>
        <dbReference type="ARBA" id="ARBA00022722"/>
    </source>
</evidence>
<organism evidence="10 11">
    <name type="scientific">Chara braunii</name>
    <name type="common">Braun's stonewort</name>
    <dbReference type="NCBI Taxonomy" id="69332"/>
    <lineage>
        <taxon>Eukaryota</taxon>
        <taxon>Viridiplantae</taxon>
        <taxon>Streptophyta</taxon>
        <taxon>Charophyceae</taxon>
        <taxon>Charales</taxon>
        <taxon>Characeae</taxon>
        <taxon>Chara</taxon>
    </lineage>
</organism>
<dbReference type="GO" id="GO:0005634">
    <property type="term" value="C:nucleus"/>
    <property type="evidence" value="ECO:0007669"/>
    <property type="project" value="UniProtKB-SubCell"/>
</dbReference>
<keyword evidence="4" id="KW-0540">Nuclease</keyword>
<keyword evidence="8" id="KW-0472">Membrane</keyword>
<dbReference type="EMBL" id="BFEA01000006">
    <property type="protein sequence ID" value="GBG59751.1"/>
    <property type="molecule type" value="Genomic_DNA"/>
</dbReference>
<dbReference type="AlphaFoldDB" id="A0A388JPP6"/>
<evidence type="ECO:0000259" key="9">
    <source>
        <dbReference type="Pfam" id="PF13359"/>
    </source>
</evidence>
<feature type="transmembrane region" description="Helical" evidence="8">
    <location>
        <begin position="53"/>
        <end position="75"/>
    </location>
</feature>
<evidence type="ECO:0000256" key="2">
    <source>
        <dbReference type="ARBA" id="ARBA00004123"/>
    </source>
</evidence>
<protein>
    <recommendedName>
        <fullName evidence="9">DDE Tnp4 domain-containing protein</fullName>
    </recommendedName>
</protein>
<evidence type="ECO:0000313" key="10">
    <source>
        <dbReference type="EMBL" id="GBG59751.1"/>
    </source>
</evidence>
<dbReference type="GO" id="GO:0046872">
    <property type="term" value="F:metal ion binding"/>
    <property type="evidence" value="ECO:0007669"/>
    <property type="project" value="UniProtKB-KW"/>
</dbReference>
<comment type="cofactor">
    <cofactor evidence="1">
        <name>a divalent metal cation</name>
        <dbReference type="ChEBI" id="CHEBI:60240"/>
    </cofactor>
</comment>
<dbReference type="GO" id="GO:0016787">
    <property type="term" value="F:hydrolase activity"/>
    <property type="evidence" value="ECO:0007669"/>
    <property type="project" value="UniProtKB-KW"/>
</dbReference>
<dbReference type="OrthoDB" id="2668416at2759"/>
<keyword evidence="6" id="KW-0378">Hydrolase</keyword>
<dbReference type="InterPro" id="IPR045249">
    <property type="entry name" value="HARBI1-like"/>
</dbReference>
<dbReference type="PANTHER" id="PTHR22930">
    <property type="match status" value="1"/>
</dbReference>
<reference evidence="10 11" key="1">
    <citation type="journal article" date="2018" name="Cell">
        <title>The Chara Genome: Secondary Complexity and Implications for Plant Terrestrialization.</title>
        <authorList>
            <person name="Nishiyama T."/>
            <person name="Sakayama H."/>
            <person name="Vries J.D."/>
            <person name="Buschmann H."/>
            <person name="Saint-Marcoux D."/>
            <person name="Ullrich K.K."/>
            <person name="Haas F.B."/>
            <person name="Vanderstraeten L."/>
            <person name="Becker D."/>
            <person name="Lang D."/>
            <person name="Vosolsobe S."/>
            <person name="Rombauts S."/>
            <person name="Wilhelmsson P.K.I."/>
            <person name="Janitza P."/>
            <person name="Kern R."/>
            <person name="Heyl A."/>
            <person name="Rumpler F."/>
            <person name="Villalobos L.I.A.C."/>
            <person name="Clay J.M."/>
            <person name="Skokan R."/>
            <person name="Toyoda A."/>
            <person name="Suzuki Y."/>
            <person name="Kagoshima H."/>
            <person name="Schijlen E."/>
            <person name="Tajeshwar N."/>
            <person name="Catarino B."/>
            <person name="Hetherington A.J."/>
            <person name="Saltykova A."/>
            <person name="Bonnot C."/>
            <person name="Breuninger H."/>
            <person name="Symeonidi A."/>
            <person name="Radhakrishnan G.V."/>
            <person name="Van Nieuwerburgh F."/>
            <person name="Deforce D."/>
            <person name="Chang C."/>
            <person name="Karol K.G."/>
            <person name="Hedrich R."/>
            <person name="Ulvskov P."/>
            <person name="Glockner G."/>
            <person name="Delwiche C.F."/>
            <person name="Petrasek J."/>
            <person name="Van de Peer Y."/>
            <person name="Friml J."/>
            <person name="Beilby M."/>
            <person name="Dolan L."/>
            <person name="Kohara Y."/>
            <person name="Sugano S."/>
            <person name="Fujiyama A."/>
            <person name="Delaux P.-M."/>
            <person name="Quint M."/>
            <person name="TheiBen G."/>
            <person name="Hagemann M."/>
            <person name="Harholt J."/>
            <person name="Dunand C."/>
            <person name="Zachgo S."/>
            <person name="Langdale J."/>
            <person name="Maumus F."/>
            <person name="Straeten D.V.D."/>
            <person name="Gould S.B."/>
            <person name="Rensing S.A."/>
        </authorList>
    </citation>
    <scope>NUCLEOTIDE SEQUENCE [LARGE SCALE GENOMIC DNA]</scope>
    <source>
        <strain evidence="10 11">S276</strain>
    </source>
</reference>
<dbReference type="Gramene" id="GBG59751">
    <property type="protein sequence ID" value="GBG59751"/>
    <property type="gene ID" value="CBR_g54854"/>
</dbReference>
<keyword evidence="5" id="KW-0479">Metal-binding</keyword>
<evidence type="ECO:0000256" key="3">
    <source>
        <dbReference type="ARBA" id="ARBA00006958"/>
    </source>
</evidence>
<keyword evidence="7" id="KW-0539">Nucleus</keyword>
<keyword evidence="8" id="KW-1133">Transmembrane helix</keyword>
<sequence length="479" mass="54245">MAGTLRCGMNSQESEDAMCMLLFVLFQWVNRRNMAALAVVEAVSLMPFVHQNVSAAVTLLAGGLLHGFALGSLVVEEMGRTMDRRRRLWVLERSGSLWKDLQRVGAEHDKVFLRFCRLPRPLFFEVLARVGPHIQRSPTNYRLPIPAGQKFACAFMRWATGGYYRQSSYCLGIGLASALRSNEEVVDAIIREYGHLLRFPTGQRLEDVQNGFERKGFPGCVGAIDCTHLYIEKPKGEQSECYYHHTGGFSVVAQVVCDHECRISSVYVGCPGSVHDSRALRMSPLFVNATEGRGVLAEGGAMLHDGRHIGRYLLGDQGYPLLPWLMTPFGRFARTSADRAFDLIQSAARSCIERAFGRLKAVWRNFIRTHICNMKTFCKEFMAICILHNLMIEHNVQIDPALMEDSSDSDGDDNEHRNCRRRRRRRRFNHHLSNLNIEAAAEDDPTYGGELTQHVRASLVEHVRHHVTVHRAPPPCPWR</sequence>
<evidence type="ECO:0000256" key="6">
    <source>
        <dbReference type="ARBA" id="ARBA00022801"/>
    </source>
</evidence>
<name>A0A388JPP6_CHABU</name>
<dbReference type="PANTHER" id="PTHR22930:SF85">
    <property type="entry name" value="GH03217P-RELATED"/>
    <property type="match status" value="1"/>
</dbReference>
<evidence type="ECO:0000256" key="1">
    <source>
        <dbReference type="ARBA" id="ARBA00001968"/>
    </source>
</evidence>